<evidence type="ECO:0000256" key="1">
    <source>
        <dbReference type="ARBA" id="ARBA00022729"/>
    </source>
</evidence>
<dbReference type="EnsemblMetazoa" id="XM_014391634.2">
    <property type="protein sequence ID" value="XP_014247120.1"/>
    <property type="gene ID" value="LOC106665306"/>
</dbReference>
<dbReference type="PANTHER" id="PTHR11857:SF42">
    <property type="entry name" value="GENERAL ODORANT-BINDING PROTEIN 19D-RELATED"/>
    <property type="match status" value="1"/>
</dbReference>
<protein>
    <recommendedName>
        <fullName evidence="5">Odorant binding protein</fullName>
    </recommendedName>
</protein>
<sequence length="148" mass="16880">MKTFFCFVFFLVSVTFVNTRPSKEYTNKFKAAVQKCSQQFNLTLADVEGYAKYRKLSETKNGKCAVLCVFKEMEYVTDGKLNFEHVVSSSKHKWEGSAVIEKAKNVYSTCYKELNLENDTFDCDKAVEMLGCLMKGSKEHSIPAPYLS</sequence>
<dbReference type="GO" id="GO:0005549">
    <property type="term" value="F:odorant binding"/>
    <property type="evidence" value="ECO:0007669"/>
    <property type="project" value="InterPro"/>
</dbReference>
<dbReference type="SUPFAM" id="SSF47565">
    <property type="entry name" value="Insect pheromone/odorant-binding proteins"/>
    <property type="match status" value="1"/>
</dbReference>
<evidence type="ECO:0000313" key="3">
    <source>
        <dbReference type="EnsemblMetazoa" id="XP_014247120.1"/>
    </source>
</evidence>
<dbReference type="AlphaFoldDB" id="A0A8I6RLF9"/>
<evidence type="ECO:0000313" key="4">
    <source>
        <dbReference type="Proteomes" id="UP000494040"/>
    </source>
</evidence>
<feature type="chain" id="PRO_5035149964" description="Odorant binding protein" evidence="2">
    <location>
        <begin position="20"/>
        <end position="148"/>
    </location>
</feature>
<dbReference type="CDD" id="cd23992">
    <property type="entry name" value="PBP_GOBP"/>
    <property type="match status" value="1"/>
</dbReference>
<keyword evidence="4" id="KW-1185">Reference proteome</keyword>
<feature type="signal peptide" evidence="2">
    <location>
        <begin position="1"/>
        <end position="19"/>
    </location>
</feature>
<dbReference type="RefSeq" id="XP_014247120.1">
    <property type="nucleotide sequence ID" value="XM_014391634.2"/>
</dbReference>
<dbReference type="InterPro" id="IPR036728">
    <property type="entry name" value="PBP_GOBP_sf"/>
</dbReference>
<dbReference type="InterPro" id="IPR006170">
    <property type="entry name" value="PBP/GOBP"/>
</dbReference>
<keyword evidence="1 2" id="KW-0732">Signal</keyword>
<evidence type="ECO:0000256" key="2">
    <source>
        <dbReference type="SAM" id="SignalP"/>
    </source>
</evidence>
<dbReference type="Proteomes" id="UP000494040">
    <property type="component" value="Unassembled WGS sequence"/>
</dbReference>
<dbReference type="SMART" id="SM00708">
    <property type="entry name" value="PhBP"/>
    <property type="match status" value="1"/>
</dbReference>
<proteinExistence type="predicted"/>
<name>A0A8I6RLF9_CIMLE</name>
<dbReference type="KEGG" id="clec:106665306"/>
<dbReference type="Pfam" id="PF01395">
    <property type="entry name" value="PBP_GOBP"/>
    <property type="match status" value="1"/>
</dbReference>
<dbReference type="Gene3D" id="1.10.238.20">
    <property type="entry name" value="Pheromone/general odorant binding protein domain"/>
    <property type="match status" value="1"/>
</dbReference>
<dbReference type="GeneID" id="106665306"/>
<dbReference type="GO" id="GO:0005615">
    <property type="term" value="C:extracellular space"/>
    <property type="evidence" value="ECO:0007669"/>
    <property type="project" value="TreeGrafter"/>
</dbReference>
<evidence type="ECO:0008006" key="5">
    <source>
        <dbReference type="Google" id="ProtNLM"/>
    </source>
</evidence>
<accession>A0A8I6RLF9</accession>
<dbReference type="GO" id="GO:0007608">
    <property type="term" value="P:sensory perception of smell"/>
    <property type="evidence" value="ECO:0007669"/>
    <property type="project" value="TreeGrafter"/>
</dbReference>
<reference evidence="3" key="1">
    <citation type="submission" date="2022-01" db="UniProtKB">
        <authorList>
            <consortium name="EnsemblMetazoa"/>
        </authorList>
    </citation>
    <scope>IDENTIFICATION</scope>
</reference>
<organism evidence="3 4">
    <name type="scientific">Cimex lectularius</name>
    <name type="common">Bed bug</name>
    <name type="synonym">Acanthia lectularia</name>
    <dbReference type="NCBI Taxonomy" id="79782"/>
    <lineage>
        <taxon>Eukaryota</taxon>
        <taxon>Metazoa</taxon>
        <taxon>Ecdysozoa</taxon>
        <taxon>Arthropoda</taxon>
        <taxon>Hexapoda</taxon>
        <taxon>Insecta</taxon>
        <taxon>Pterygota</taxon>
        <taxon>Neoptera</taxon>
        <taxon>Paraneoptera</taxon>
        <taxon>Hemiptera</taxon>
        <taxon>Heteroptera</taxon>
        <taxon>Panheteroptera</taxon>
        <taxon>Cimicomorpha</taxon>
        <taxon>Cimicidae</taxon>
        <taxon>Cimex</taxon>
    </lineage>
</organism>
<dbReference type="OrthoDB" id="6611826at2759"/>
<dbReference type="PANTHER" id="PTHR11857">
    <property type="entry name" value="ODORANT BINDING PROTEIN-RELATED"/>
    <property type="match status" value="1"/>
</dbReference>